<dbReference type="InterPro" id="IPR002589">
    <property type="entry name" value="Macro_dom"/>
</dbReference>
<protein>
    <submittedName>
        <fullName evidence="2">O-acetyl-ADP-ribose deacetylase</fullName>
    </submittedName>
</protein>
<comment type="caution">
    <text evidence="2">The sequence shown here is derived from an EMBL/GenBank/DDBJ whole genome shotgun (WGS) entry which is preliminary data.</text>
</comment>
<evidence type="ECO:0000313" key="2">
    <source>
        <dbReference type="EMBL" id="MDQ9171479.1"/>
    </source>
</evidence>
<dbReference type="RefSeq" id="WP_338437415.1">
    <property type="nucleotide sequence ID" value="NZ_JAUYVH010000009.1"/>
</dbReference>
<keyword evidence="3" id="KW-1185">Reference proteome</keyword>
<dbReference type="SUPFAM" id="SSF52949">
    <property type="entry name" value="Macro domain-like"/>
    <property type="match status" value="1"/>
</dbReference>
<dbReference type="SMART" id="SM00506">
    <property type="entry name" value="A1pp"/>
    <property type="match status" value="1"/>
</dbReference>
<dbReference type="PROSITE" id="PS51154">
    <property type="entry name" value="MACRO"/>
    <property type="match status" value="1"/>
</dbReference>
<accession>A0ABU1BRI2</accession>
<dbReference type="Proteomes" id="UP001225596">
    <property type="component" value="Unassembled WGS sequence"/>
</dbReference>
<sequence>MSLHKIEVLEADITMLKVEAIVNAANSTLLGGGGVDGAIHRSAGEKLYRECLTLQGCATGQVKITSAYRLHAKHVIHAVGPVWHGGGAHEAELLEACYRNAMSIANDYRLRSIAFPSISTGVYRFPLEKACGIAFDTVLDALGEMAHIEKVIFCTYSASDFSKYQREFNLRKELAGQN</sequence>
<name>A0ABU1BRI2_9BURK</name>
<dbReference type="Pfam" id="PF01661">
    <property type="entry name" value="Macro"/>
    <property type="match status" value="1"/>
</dbReference>
<organism evidence="2 3">
    <name type="scientific">Keguizhuia sedimenti</name>
    <dbReference type="NCBI Taxonomy" id="3064264"/>
    <lineage>
        <taxon>Bacteria</taxon>
        <taxon>Pseudomonadati</taxon>
        <taxon>Pseudomonadota</taxon>
        <taxon>Betaproteobacteria</taxon>
        <taxon>Burkholderiales</taxon>
        <taxon>Oxalobacteraceae</taxon>
        <taxon>Keguizhuia</taxon>
    </lineage>
</organism>
<evidence type="ECO:0000313" key="3">
    <source>
        <dbReference type="Proteomes" id="UP001225596"/>
    </source>
</evidence>
<dbReference type="PANTHER" id="PTHR11106">
    <property type="entry name" value="GANGLIOSIDE INDUCED DIFFERENTIATION ASSOCIATED PROTEIN 2-RELATED"/>
    <property type="match status" value="1"/>
</dbReference>
<dbReference type="Gene3D" id="3.40.220.10">
    <property type="entry name" value="Leucine Aminopeptidase, subunit E, domain 1"/>
    <property type="match status" value="1"/>
</dbReference>
<dbReference type="PANTHER" id="PTHR11106:SF27">
    <property type="entry name" value="MACRO DOMAIN-CONTAINING PROTEIN"/>
    <property type="match status" value="1"/>
</dbReference>
<dbReference type="EMBL" id="JAUYVH010000009">
    <property type="protein sequence ID" value="MDQ9171479.1"/>
    <property type="molecule type" value="Genomic_DNA"/>
</dbReference>
<evidence type="ECO:0000259" key="1">
    <source>
        <dbReference type="PROSITE" id="PS51154"/>
    </source>
</evidence>
<dbReference type="InterPro" id="IPR043472">
    <property type="entry name" value="Macro_dom-like"/>
</dbReference>
<proteinExistence type="predicted"/>
<reference evidence="2 3" key="1">
    <citation type="submission" date="2023-08" db="EMBL/GenBank/DDBJ databases">
        <title>Oxalobacteraceae gen .nov., isolated from river sludge outside the plant.</title>
        <authorList>
            <person name="Zhao S.Y."/>
        </authorList>
    </citation>
    <scope>NUCLEOTIDE SEQUENCE [LARGE SCALE GENOMIC DNA]</scope>
    <source>
        <strain evidence="2 3">R-40</strain>
    </source>
</reference>
<dbReference type="NCBIfam" id="NF001664">
    <property type="entry name" value="PRK00431.1-6"/>
    <property type="match status" value="1"/>
</dbReference>
<dbReference type="CDD" id="cd02908">
    <property type="entry name" value="Macro_OAADPr_deacetylase"/>
    <property type="match status" value="1"/>
</dbReference>
<gene>
    <name evidence="2" type="ORF">Q8A64_13785</name>
</gene>
<feature type="domain" description="Macro" evidence="1">
    <location>
        <begin position="1"/>
        <end position="172"/>
    </location>
</feature>